<evidence type="ECO:0000256" key="4">
    <source>
        <dbReference type="SAM" id="MobiDB-lite"/>
    </source>
</evidence>
<evidence type="ECO:0000256" key="2">
    <source>
        <dbReference type="ARBA" id="ARBA00022723"/>
    </source>
</evidence>
<gene>
    <name evidence="6" type="ORF">TKK_008383</name>
</gene>
<organism evidence="6 7">
    <name type="scientific">Trichogramma kaykai</name>
    <dbReference type="NCBI Taxonomy" id="54128"/>
    <lineage>
        <taxon>Eukaryota</taxon>
        <taxon>Metazoa</taxon>
        <taxon>Ecdysozoa</taxon>
        <taxon>Arthropoda</taxon>
        <taxon>Hexapoda</taxon>
        <taxon>Insecta</taxon>
        <taxon>Pterygota</taxon>
        <taxon>Neoptera</taxon>
        <taxon>Endopterygota</taxon>
        <taxon>Hymenoptera</taxon>
        <taxon>Apocrita</taxon>
        <taxon>Proctotrupomorpha</taxon>
        <taxon>Chalcidoidea</taxon>
        <taxon>Trichogrammatidae</taxon>
        <taxon>Trichogramma</taxon>
    </lineage>
</organism>
<evidence type="ECO:0000313" key="7">
    <source>
        <dbReference type="Proteomes" id="UP001627154"/>
    </source>
</evidence>
<dbReference type="Pfam" id="PF22936">
    <property type="entry name" value="Pol_BBD"/>
    <property type="match status" value="1"/>
</dbReference>
<dbReference type="Proteomes" id="UP001627154">
    <property type="component" value="Unassembled WGS sequence"/>
</dbReference>
<feature type="region of interest" description="Disordered" evidence="4">
    <location>
        <begin position="786"/>
        <end position="807"/>
    </location>
</feature>
<dbReference type="Pfam" id="PF07727">
    <property type="entry name" value="RVT_2"/>
    <property type="match status" value="2"/>
</dbReference>
<dbReference type="Gene3D" id="3.30.420.10">
    <property type="entry name" value="Ribonuclease H-like superfamily/Ribonuclease H"/>
    <property type="match status" value="1"/>
</dbReference>
<dbReference type="GO" id="GO:0008233">
    <property type="term" value="F:peptidase activity"/>
    <property type="evidence" value="ECO:0007669"/>
    <property type="project" value="UniProtKB-KW"/>
</dbReference>
<keyword evidence="1" id="KW-0645">Protease</keyword>
<dbReference type="InterPro" id="IPR057670">
    <property type="entry name" value="SH3_retrovirus"/>
</dbReference>
<feature type="domain" description="Integrase catalytic" evidence="5">
    <location>
        <begin position="489"/>
        <end position="662"/>
    </location>
</feature>
<dbReference type="InterPro" id="IPR013103">
    <property type="entry name" value="RVT_2"/>
</dbReference>
<dbReference type="Pfam" id="PF14223">
    <property type="entry name" value="Retrotran_gag_2"/>
    <property type="match status" value="1"/>
</dbReference>
<accession>A0ABD2WYY7</accession>
<dbReference type="InterPro" id="IPR036397">
    <property type="entry name" value="RNaseH_sf"/>
</dbReference>
<dbReference type="GO" id="GO:0006508">
    <property type="term" value="P:proteolysis"/>
    <property type="evidence" value="ECO:0007669"/>
    <property type="project" value="UniProtKB-KW"/>
</dbReference>
<dbReference type="PANTHER" id="PTHR42648:SF28">
    <property type="entry name" value="TRANSPOSON-ENCODED PROTEIN WITH RIBONUCLEASE H-LIKE AND RETROVIRUS ZINC FINGER-LIKE DOMAINS"/>
    <property type="match status" value="1"/>
</dbReference>
<reference evidence="6 7" key="1">
    <citation type="journal article" date="2024" name="bioRxiv">
        <title>A reference genome for Trichogramma kaykai: A tiny desert-dwelling parasitoid wasp with competing sex-ratio distorters.</title>
        <authorList>
            <person name="Culotta J."/>
            <person name="Lindsey A.R."/>
        </authorList>
    </citation>
    <scope>NUCLEOTIDE SEQUENCE [LARGE SCALE GENOMIC DNA]</scope>
    <source>
        <strain evidence="6 7">KSX58</strain>
    </source>
</reference>
<dbReference type="AlphaFoldDB" id="A0ABD2WYY7"/>
<feature type="compositionally biased region" description="Basic and acidic residues" evidence="4">
    <location>
        <begin position="47"/>
        <end position="56"/>
    </location>
</feature>
<dbReference type="PANTHER" id="PTHR42648">
    <property type="entry name" value="TRANSPOSASE, PUTATIVE-RELATED"/>
    <property type="match status" value="1"/>
</dbReference>
<dbReference type="InterPro" id="IPR012337">
    <property type="entry name" value="RNaseH-like_sf"/>
</dbReference>
<evidence type="ECO:0000259" key="5">
    <source>
        <dbReference type="PROSITE" id="PS50994"/>
    </source>
</evidence>
<evidence type="ECO:0000256" key="1">
    <source>
        <dbReference type="ARBA" id="ARBA00022670"/>
    </source>
</evidence>
<comment type="caution">
    <text evidence="6">The sequence shown here is derived from an EMBL/GenBank/DDBJ whole genome shotgun (WGS) entry which is preliminary data.</text>
</comment>
<keyword evidence="7" id="KW-1185">Reference proteome</keyword>
<evidence type="ECO:0000256" key="3">
    <source>
        <dbReference type="ARBA" id="ARBA00022801"/>
    </source>
</evidence>
<keyword evidence="2" id="KW-0479">Metal-binding</keyword>
<dbReference type="SUPFAM" id="SSF53098">
    <property type="entry name" value="Ribonuclease H-like"/>
    <property type="match status" value="1"/>
</dbReference>
<dbReference type="CDD" id="cd09272">
    <property type="entry name" value="RNase_HI_RT_Ty1"/>
    <property type="match status" value="1"/>
</dbReference>
<feature type="compositionally biased region" description="Acidic residues" evidence="4">
    <location>
        <begin position="57"/>
        <end position="75"/>
    </location>
</feature>
<dbReference type="InterPro" id="IPR054722">
    <property type="entry name" value="PolX-like_BBD"/>
</dbReference>
<dbReference type="EMBL" id="JBJJXI010000060">
    <property type="protein sequence ID" value="KAL3398177.1"/>
    <property type="molecule type" value="Genomic_DNA"/>
</dbReference>
<dbReference type="GO" id="GO:0046872">
    <property type="term" value="F:metal ion binding"/>
    <property type="evidence" value="ECO:0007669"/>
    <property type="project" value="UniProtKB-KW"/>
</dbReference>
<name>A0ABD2WYY7_9HYME</name>
<dbReference type="InterPro" id="IPR039537">
    <property type="entry name" value="Retrotran_Ty1/copia-like"/>
</dbReference>
<proteinExistence type="predicted"/>
<dbReference type="InterPro" id="IPR001584">
    <property type="entry name" value="Integrase_cat-core"/>
</dbReference>
<sequence>MSSKVSFSGSNDYLSVLGLIKIQLVLIFDEAKDDFNPRSGYGPNTSDGEKSEKAISEESDQDVISEQSDTEEMADGDSKHDEYTRISVRKLKSEEQWETWKWQIELCPKEQCLFSIIDGSRTCPTAPIGTAAPSKEYKVWQDDNAKAARIIGTALEEDAAMFVRKKVDAKDIWDTLVSVYEQSSLQRLYTLFDIFFGILKDEATSIKKHATQLANVFSDILDESRKSDTNAKLPLSLLHHRIFKTLGSEYQFYRSTWYTYAEKDQTTNLLVENLVSIESSLSTQSSQISTAFHAKSKFVSKNKSVNKPTANSEKKQKRTCHYCKKVGHLISICLKRLEAESKNTENQSSEVSSKNYANKHSTFLATSFSVGSDSMPVDVWISDSGATHHMTANRQHFSSYEPFPIPQPVEIANNSCIHAHGCGNIDIEVLVGGKWSSAQLKNVRYVPDVGNQLFSVRQATAHGNKIIQVRVKDTKSFCDGCVLGKSHRKPFHPRQKRSQQVGELINSDVNGPMSTSSINGFRYYVVFKDDFSKYTRIFFMKEKSEVASHLSTFQNECHTNDHIVKYFRSDGGGEFDCSNVRKLLAARGIEFQLTCPHTPEQNGVSEQSNRHVVELARSMLAVSEMSKGFWAHACETAAFLINRTGKSSVANKSPIELWSGKSFKSFNHLKIFGSECYVNIPKQFRRKFDKKAVFGRFVGYVNEKDGYQVWVPSKNRVINSRNVDFRPEKLCTNHNEVELLINSEKDEEVSSSENCDPEEEESSCEEFHDTMNDAQDVKINAKEAASVHERGEASKFNSNARPSRKIQPPARLNDYEVSYQTHRLPNRQENSAWALLTEAIKQDNKPTNFQEAIKGHYREEWIRAMDEEMKAFDENETWELVHLPLNKHVIDNRWVLRIKYKPDGTIDQFRARLVARGIFQRAEVDYEETFSPDARYDSIRALIATAANEKLVLGQFDIRSAFLYESRKLIVAIYVDDGLIPGSSQAEVDIFLEELKSEFKITNGSLESFLGMSVQRRESGFFINQRIYTEKILQRFGMINCNPAKTPVESYASDQGESCALDKKIPYRSTIGSLMYVAYETRPDIVYAVSRAARSMTQPTTLDCTAVKRIFRYLKGTMDVGLLYQSSTKGLCAYSDADFAGDISTRRSTNGFVSLIGDTAVSWTSQLQKSVALSTTEAKFVAASEGAKELVWLDRLLSEIHPN</sequence>
<evidence type="ECO:0000313" key="6">
    <source>
        <dbReference type="EMBL" id="KAL3398177.1"/>
    </source>
</evidence>
<protein>
    <recommendedName>
        <fullName evidence="5">Integrase catalytic domain-containing protein</fullName>
    </recommendedName>
</protein>
<feature type="region of interest" description="Disordered" evidence="4">
    <location>
        <begin position="35"/>
        <end position="79"/>
    </location>
</feature>
<keyword evidence="3" id="KW-0378">Hydrolase</keyword>
<dbReference type="PROSITE" id="PS50994">
    <property type="entry name" value="INTEGRASE"/>
    <property type="match status" value="1"/>
</dbReference>
<dbReference type="Pfam" id="PF25597">
    <property type="entry name" value="SH3_retrovirus"/>
    <property type="match status" value="1"/>
</dbReference>